<sequence length="501" mass="55119">MPEFVMPPEGVLPPDVPLCVDLDGTLTKSDTLHDSLLALLRRHPEKILQVPGWIAKGKARFKLEVTRAVELDVEHLPYNRPLLTWLRQEHGRGRAIYLATAADKTLAERVAAHIGIFAGVLASDGETNLAGGNKLAAFEQRFGKRGFCYIGNAKPDIKLLTACEAPMVANPHSSLTAGLKKAGFVPAATFEDRNSTLKSWLKAVRLHQWAKNVLIFVPLLLAHRVDLATAAGATTAFFSFGLCASATYIINDLLDIEADRRHPSKRRRPFAAGDLSMFAGFVSVGLLLALSVALAIALPHIVDATPGTYTLDRPYGFLLWLAVYTVTTLTYSFYLKKKLLLDVFVLSGLYTVRIIAGSKATGVPISPWLAGFSVFFFLSLAFVKRFSELEGLRERGGAITNGRGYFIADLEQLRSLGTGAAYASVVVMAMYVSNPETALLYRHLGRLWLVIPVLLLWLSQVWMLTSRGEMHDDPVVWACTDKRSLWIGALMLLVVGWAMWP</sequence>
<dbReference type="RefSeq" id="WP_317890608.1">
    <property type="nucleotide sequence ID" value="NZ_JAGSYD010000001.1"/>
</dbReference>
<dbReference type="NCBIfam" id="NF006088">
    <property type="entry name" value="PRK08238.1"/>
    <property type="match status" value="1"/>
</dbReference>
<dbReference type="Gene3D" id="3.40.50.1000">
    <property type="entry name" value="HAD superfamily/HAD-like"/>
    <property type="match status" value="1"/>
</dbReference>
<dbReference type="EMBL" id="JBHSWI010000001">
    <property type="protein sequence ID" value="MFC6645894.1"/>
    <property type="molecule type" value="Genomic_DNA"/>
</dbReference>
<dbReference type="Gene3D" id="1.10.357.140">
    <property type="entry name" value="UbiA prenyltransferase"/>
    <property type="match status" value="1"/>
</dbReference>
<comment type="caution">
    <text evidence="7">The sequence shown here is derived from an EMBL/GenBank/DDBJ whole genome shotgun (WGS) entry which is preliminary data.</text>
</comment>
<dbReference type="CDD" id="cd13963">
    <property type="entry name" value="PT_UbiA_2"/>
    <property type="match status" value="1"/>
</dbReference>
<feature type="transmembrane region" description="Helical" evidence="6">
    <location>
        <begin position="445"/>
        <end position="464"/>
    </location>
</feature>
<evidence type="ECO:0000313" key="7">
    <source>
        <dbReference type="EMBL" id="MFC6645894.1"/>
    </source>
</evidence>
<evidence type="ECO:0000313" key="8">
    <source>
        <dbReference type="Proteomes" id="UP001596391"/>
    </source>
</evidence>
<dbReference type="SUPFAM" id="SSF56784">
    <property type="entry name" value="HAD-like"/>
    <property type="match status" value="1"/>
</dbReference>
<feature type="transmembrane region" description="Helical" evidence="6">
    <location>
        <begin position="317"/>
        <end position="334"/>
    </location>
</feature>
<feature type="transmembrane region" description="Helical" evidence="6">
    <location>
        <begin position="413"/>
        <end position="433"/>
    </location>
</feature>
<keyword evidence="4 6" id="KW-1133">Transmembrane helix</keyword>
<keyword evidence="8" id="KW-1185">Reference proteome</keyword>
<feature type="transmembrane region" description="Helical" evidence="6">
    <location>
        <begin position="231"/>
        <end position="254"/>
    </location>
</feature>
<dbReference type="InterPro" id="IPR023214">
    <property type="entry name" value="HAD_sf"/>
</dbReference>
<protein>
    <submittedName>
        <fullName evidence="7">UbiA family prenyltransferase</fullName>
    </submittedName>
</protein>
<gene>
    <name evidence="7" type="ORF">ACFQBQ_09955</name>
</gene>
<keyword evidence="2" id="KW-1003">Cell membrane</keyword>
<dbReference type="PANTHER" id="PTHR11048:SF5">
    <property type="entry name" value="DECAPRENYL-PHOSPHATE PHOSPHORIBOSYLTRANSFERASE"/>
    <property type="match status" value="1"/>
</dbReference>
<evidence type="ECO:0000256" key="4">
    <source>
        <dbReference type="ARBA" id="ARBA00022989"/>
    </source>
</evidence>
<dbReference type="InterPro" id="IPR044878">
    <property type="entry name" value="UbiA_sf"/>
</dbReference>
<dbReference type="PANTHER" id="PTHR11048">
    <property type="entry name" value="PRENYLTRANSFERASES"/>
    <property type="match status" value="1"/>
</dbReference>
<dbReference type="InterPro" id="IPR000537">
    <property type="entry name" value="UbiA_prenyltransferase"/>
</dbReference>
<evidence type="ECO:0000256" key="2">
    <source>
        <dbReference type="ARBA" id="ARBA00022475"/>
    </source>
</evidence>
<keyword evidence="3 6" id="KW-0812">Transmembrane</keyword>
<dbReference type="Pfam" id="PF01040">
    <property type="entry name" value="UbiA"/>
    <property type="match status" value="1"/>
</dbReference>
<evidence type="ECO:0000256" key="3">
    <source>
        <dbReference type="ARBA" id="ARBA00022692"/>
    </source>
</evidence>
<comment type="subcellular location">
    <subcellularLocation>
        <location evidence="1">Membrane</location>
        <topology evidence="1">Multi-pass membrane protein</topology>
    </subcellularLocation>
</comment>
<dbReference type="InterPro" id="IPR036412">
    <property type="entry name" value="HAD-like_sf"/>
</dbReference>
<evidence type="ECO:0000256" key="5">
    <source>
        <dbReference type="ARBA" id="ARBA00023136"/>
    </source>
</evidence>
<reference evidence="8" key="1">
    <citation type="journal article" date="2019" name="Int. J. Syst. Evol. Microbiol.">
        <title>The Global Catalogue of Microorganisms (GCM) 10K type strain sequencing project: providing services to taxonomists for standard genome sequencing and annotation.</title>
        <authorList>
            <consortium name="The Broad Institute Genomics Platform"/>
            <consortium name="The Broad Institute Genome Sequencing Center for Infectious Disease"/>
            <person name="Wu L."/>
            <person name="Ma J."/>
        </authorList>
    </citation>
    <scope>NUCLEOTIDE SEQUENCE [LARGE SCALE GENOMIC DNA]</scope>
    <source>
        <strain evidence="8">CGMCC 1.16026</strain>
    </source>
</reference>
<name>A0ABW1Z9V3_9BACT</name>
<keyword evidence="5 6" id="KW-0472">Membrane</keyword>
<dbReference type="Proteomes" id="UP001596391">
    <property type="component" value="Unassembled WGS sequence"/>
</dbReference>
<feature type="transmembrane region" description="Helical" evidence="6">
    <location>
        <begin position="339"/>
        <end position="356"/>
    </location>
</feature>
<organism evidence="7 8">
    <name type="scientific">Granulicella cerasi</name>
    <dbReference type="NCBI Taxonomy" id="741063"/>
    <lineage>
        <taxon>Bacteria</taxon>
        <taxon>Pseudomonadati</taxon>
        <taxon>Acidobacteriota</taxon>
        <taxon>Terriglobia</taxon>
        <taxon>Terriglobales</taxon>
        <taxon>Acidobacteriaceae</taxon>
        <taxon>Granulicella</taxon>
    </lineage>
</organism>
<feature type="transmembrane region" description="Helical" evidence="6">
    <location>
        <begin position="362"/>
        <end position="383"/>
    </location>
</feature>
<dbReference type="InterPro" id="IPR039653">
    <property type="entry name" value="Prenyltransferase"/>
</dbReference>
<evidence type="ECO:0000256" key="6">
    <source>
        <dbReference type="SAM" id="Phobius"/>
    </source>
</evidence>
<accession>A0ABW1Z9V3</accession>
<evidence type="ECO:0000256" key="1">
    <source>
        <dbReference type="ARBA" id="ARBA00004141"/>
    </source>
</evidence>
<feature type="transmembrane region" description="Helical" evidence="6">
    <location>
        <begin position="484"/>
        <end position="500"/>
    </location>
</feature>
<feature type="transmembrane region" description="Helical" evidence="6">
    <location>
        <begin position="275"/>
        <end position="297"/>
    </location>
</feature>
<proteinExistence type="predicted"/>